<dbReference type="Proteomes" id="UP000521872">
    <property type="component" value="Unassembled WGS sequence"/>
</dbReference>
<dbReference type="PANTHER" id="PTHR28027:SF2">
    <property type="entry name" value="TRANSCRIPTIONAL REGULATOR MIT1"/>
    <property type="match status" value="1"/>
</dbReference>
<dbReference type="Pfam" id="PF09729">
    <property type="entry name" value="Gti1_Pac2"/>
    <property type="match status" value="1"/>
</dbReference>
<dbReference type="GO" id="GO:0003677">
    <property type="term" value="F:DNA binding"/>
    <property type="evidence" value="ECO:0007669"/>
    <property type="project" value="TreeGrafter"/>
</dbReference>
<proteinExistence type="predicted"/>
<gene>
    <name evidence="2" type="ORF">D9613_004601</name>
</gene>
<dbReference type="InterPro" id="IPR018608">
    <property type="entry name" value="Gti1/Pac2"/>
</dbReference>
<evidence type="ECO:0000313" key="3">
    <source>
        <dbReference type="Proteomes" id="UP000521872"/>
    </source>
</evidence>
<comment type="caution">
    <text evidence="2">The sequence shown here is derived from an EMBL/GenBank/DDBJ whole genome shotgun (WGS) entry which is preliminary data.</text>
</comment>
<name>A0A8H4VKL5_9AGAR</name>
<organism evidence="2 3">
    <name type="scientific">Agrocybe pediades</name>
    <dbReference type="NCBI Taxonomy" id="84607"/>
    <lineage>
        <taxon>Eukaryota</taxon>
        <taxon>Fungi</taxon>
        <taxon>Dikarya</taxon>
        <taxon>Basidiomycota</taxon>
        <taxon>Agaricomycotina</taxon>
        <taxon>Agaricomycetes</taxon>
        <taxon>Agaricomycetidae</taxon>
        <taxon>Agaricales</taxon>
        <taxon>Agaricineae</taxon>
        <taxon>Strophariaceae</taxon>
        <taxon>Agrocybe</taxon>
    </lineage>
</organism>
<protein>
    <submittedName>
        <fullName evidence="2">Uncharacterized protein</fullName>
    </submittedName>
</protein>
<sequence length="795" mass="88842">MDQLVDHTRQITLAEGRELRSRVPTRSGFFGNAHDLDVNGGSFMSAAGNINIYNGNHNSPAETDNPDQLATPSLSVRSSVIYHRNLITKRRGSPLWIPEPDSASPAPYQQKGVSFGDVGLLSPSGSFDFFFNICYPSDDPINSAGVPEGFQPFKKSSLRIRRVQEYDAASYVASESIEISRKQYNDSPAADLVFESSAAEGAILTMPRGARSEDVVGTYPLRGYVQEHIESWYKFIMSDWGCNVQNGDILLVTGCDKTDSWGVATFVKSSEAVRLTFQPIHSAGQSYKWEYSGSFDARTGPCANLIDADLGGGVVSHQPLLNQCVFVRTLTGTLRDDIWKTLKQSVCFRWGLDPDEEMLHEEESFMKGEGHGTVCPTGNSRDDTNAMRGGGSGQQRHHLPALDPSVSVISNVSTAMMDHPSKLLNYFLWTNSGDMYPSARVVITEDKDWISVLRDDDLSLPNSEELYRRITERPDDCKKDYYDLYSLPLRTTPAIRVSFHELRILFIRIIVEHGNDAFSDHDAYYHVMTNWSHSPGSPNQSKPLPRPTSSGTLQNIHLGHSPAELHILSNPYLPSFIGYVEIIVDARRLIHATCQGVIPFTTRRLNESERRSIIKSNAVFIFSAEEKKIERWTDMRKLSNFPAIYAYSHSTQDGLLWSPSRLALTGQYSPERLILGSKGHGESYQGTFKPGGIIKKAIRTIGPSNVQDMKVLICIVTIIIEGYIMHLISSYTSDNMGSGRLKRLSTRSEIMSLYMPPCIFYLTHFRVPHKMETCPHGSYVYLRPAARPLKIGRPA</sequence>
<dbReference type="AlphaFoldDB" id="A0A8H4VKL5"/>
<keyword evidence="3" id="KW-1185">Reference proteome</keyword>
<accession>A0A8H4VKL5</accession>
<reference evidence="2 3" key="1">
    <citation type="submission" date="2019-12" db="EMBL/GenBank/DDBJ databases">
        <authorList>
            <person name="Floudas D."/>
            <person name="Bentzer J."/>
            <person name="Ahren D."/>
            <person name="Johansson T."/>
            <person name="Persson P."/>
            <person name="Tunlid A."/>
        </authorList>
    </citation>
    <scope>NUCLEOTIDE SEQUENCE [LARGE SCALE GENOMIC DNA]</scope>
    <source>
        <strain evidence="2 3">CBS 102.39</strain>
    </source>
</reference>
<dbReference type="PANTHER" id="PTHR28027">
    <property type="entry name" value="TRANSCRIPTIONAL REGULATOR MIT1"/>
    <property type="match status" value="1"/>
</dbReference>
<dbReference type="EMBL" id="JAACJL010000057">
    <property type="protein sequence ID" value="KAF4611415.1"/>
    <property type="molecule type" value="Genomic_DNA"/>
</dbReference>
<evidence type="ECO:0000256" key="1">
    <source>
        <dbReference type="SAM" id="MobiDB-lite"/>
    </source>
</evidence>
<feature type="region of interest" description="Disordered" evidence="1">
    <location>
        <begin position="533"/>
        <end position="552"/>
    </location>
</feature>
<evidence type="ECO:0000313" key="2">
    <source>
        <dbReference type="EMBL" id="KAF4611415.1"/>
    </source>
</evidence>